<organism evidence="3 6">
    <name type="scientific">Natronoglomus mannanivorans</name>
    <dbReference type="NCBI Taxonomy" id="2979990"/>
    <lineage>
        <taxon>Archaea</taxon>
        <taxon>Methanobacteriati</taxon>
        <taxon>Methanobacteriota</taxon>
        <taxon>Stenosarchaea group</taxon>
        <taxon>Halobacteria</taxon>
        <taxon>Halobacteriales</taxon>
        <taxon>Natrialbaceae</taxon>
        <taxon>Natronoglomus</taxon>
    </lineage>
</organism>
<dbReference type="EMBL" id="JAOPKA010000008">
    <property type="protein sequence ID" value="MCU4742479.1"/>
    <property type="molecule type" value="Genomic_DNA"/>
</dbReference>
<feature type="domain" description="GFO/IDH/MocA-like oxidoreductase" evidence="2">
    <location>
        <begin position="134"/>
        <end position="253"/>
    </location>
</feature>
<dbReference type="Gene3D" id="3.30.360.10">
    <property type="entry name" value="Dihydrodipicolinate Reductase, domain 2"/>
    <property type="match status" value="1"/>
</dbReference>
<evidence type="ECO:0000259" key="2">
    <source>
        <dbReference type="Pfam" id="PF22725"/>
    </source>
</evidence>
<dbReference type="PANTHER" id="PTHR43249:SF1">
    <property type="entry name" value="D-GLUCOSIDE 3-DEHYDROGENASE"/>
    <property type="match status" value="1"/>
</dbReference>
<dbReference type="SUPFAM" id="SSF55347">
    <property type="entry name" value="Glyceraldehyde-3-phosphate dehydrogenase-like, C-terminal domain"/>
    <property type="match status" value="1"/>
</dbReference>
<dbReference type="InterPro" id="IPR000683">
    <property type="entry name" value="Gfo/Idh/MocA-like_OxRdtase_N"/>
</dbReference>
<dbReference type="InterPro" id="IPR036291">
    <property type="entry name" value="NAD(P)-bd_dom_sf"/>
</dbReference>
<dbReference type="SUPFAM" id="SSF51735">
    <property type="entry name" value="NAD(P)-binding Rossmann-fold domains"/>
    <property type="match status" value="1"/>
</dbReference>
<dbReference type="Proteomes" id="UP001321018">
    <property type="component" value="Unassembled WGS sequence"/>
</dbReference>
<evidence type="ECO:0000313" key="5">
    <source>
        <dbReference type="Proteomes" id="UP001320972"/>
    </source>
</evidence>
<accession>A0AAP2YZK0</accession>
<dbReference type="RefSeq" id="WP_338004303.1">
    <property type="nucleotide sequence ID" value="NZ_JAOPKA010000008.1"/>
</dbReference>
<dbReference type="PANTHER" id="PTHR43249">
    <property type="entry name" value="UDP-N-ACETYL-2-AMINO-2-DEOXY-D-GLUCURONATE OXIDASE"/>
    <property type="match status" value="1"/>
</dbReference>
<dbReference type="InterPro" id="IPR052515">
    <property type="entry name" value="Gfo/Idh/MocA_Oxidoreductase"/>
</dbReference>
<evidence type="ECO:0000313" key="6">
    <source>
        <dbReference type="Proteomes" id="UP001321018"/>
    </source>
</evidence>
<comment type="caution">
    <text evidence="3">The sequence shown here is derived from an EMBL/GenBank/DDBJ whole genome shotgun (WGS) entry which is preliminary data.</text>
</comment>
<dbReference type="Gene3D" id="3.40.50.720">
    <property type="entry name" value="NAD(P)-binding Rossmann-like Domain"/>
    <property type="match status" value="1"/>
</dbReference>
<dbReference type="EMBL" id="JAOPKB010000006">
    <property type="protein sequence ID" value="MCU4973468.1"/>
    <property type="molecule type" value="Genomic_DNA"/>
</dbReference>
<keyword evidence="5" id="KW-1185">Reference proteome</keyword>
<dbReference type="Pfam" id="PF01408">
    <property type="entry name" value="GFO_IDH_MocA"/>
    <property type="match status" value="1"/>
</dbReference>
<dbReference type="Pfam" id="PF22725">
    <property type="entry name" value="GFO_IDH_MocA_C3"/>
    <property type="match status" value="1"/>
</dbReference>
<proteinExistence type="predicted"/>
<evidence type="ECO:0000313" key="3">
    <source>
        <dbReference type="EMBL" id="MCU4742479.1"/>
    </source>
</evidence>
<sequence>MGDEPLRYGVVGCAGMGTTHAAAVEETADATLVACADVDEEIAREFATAHDVAWYLDPAEMAVDAELDAVSVCTPNGTHADVVTALAETGVDILCEKPLDITPERVDRMIEACEREDVTLAGIFNRRTLGGPRLAREAVADGRLGDVVLADVQVKWYRTASYYEGWHGSSDLDGGILLTQALHGIDLLQWIVGDVERIAADLETCHHDVDAPDTAVASVVFENGARGQITASTAVYPQRPITVQLHGTEGTIEWRQGDDEFESFETLDGPVDADTTAYDFELGPEIEGQVRDFVQALLEGGEPMVPPREARKALDIVFAAQESVERGEWVDLEAVRDGR</sequence>
<feature type="domain" description="Gfo/Idh/MocA-like oxidoreductase N-terminal" evidence="1">
    <location>
        <begin position="6"/>
        <end position="120"/>
    </location>
</feature>
<reference evidence="3 5" key="1">
    <citation type="submission" date="2022-09" db="EMBL/GenBank/DDBJ databases">
        <title>Enrichment on poylsaccharides allowed isolation of novel metabolic and taxonomic groups of Haloarchaea.</title>
        <authorList>
            <person name="Sorokin D.Y."/>
            <person name="Elcheninov A.G."/>
            <person name="Khizhniak T.V."/>
            <person name="Kolganova T.V."/>
            <person name="Kublanov I.V."/>
        </authorList>
    </citation>
    <scope>NUCLEOTIDE SEQUENCE</scope>
    <source>
        <strain evidence="4 5">AArc-m2/3/4</strain>
        <strain evidence="3">AArc-xg1-1</strain>
    </source>
</reference>
<evidence type="ECO:0000259" key="1">
    <source>
        <dbReference type="Pfam" id="PF01408"/>
    </source>
</evidence>
<dbReference type="AlphaFoldDB" id="A0AAP2YZK0"/>
<dbReference type="GO" id="GO:0000166">
    <property type="term" value="F:nucleotide binding"/>
    <property type="evidence" value="ECO:0007669"/>
    <property type="project" value="InterPro"/>
</dbReference>
<gene>
    <name evidence="4" type="ORF">OB955_12025</name>
    <name evidence="3" type="ORF">OB960_13860</name>
</gene>
<protein>
    <submittedName>
        <fullName evidence="3">Gfo/Idh/MocA family oxidoreductase</fullName>
    </submittedName>
</protein>
<evidence type="ECO:0000313" key="4">
    <source>
        <dbReference type="EMBL" id="MCU4973468.1"/>
    </source>
</evidence>
<name>A0AAP2YZK0_9EURY</name>
<dbReference type="Proteomes" id="UP001320972">
    <property type="component" value="Unassembled WGS sequence"/>
</dbReference>
<dbReference type="InterPro" id="IPR055170">
    <property type="entry name" value="GFO_IDH_MocA-like_dom"/>
</dbReference>